<accession>A0A7T0KNR2</accession>
<dbReference type="EMBL" id="CP064955">
    <property type="protein sequence ID" value="QPK83664.1"/>
    <property type="molecule type" value="Genomic_DNA"/>
</dbReference>
<feature type="domain" description="HTH asnC-type" evidence="1">
    <location>
        <begin position="95"/>
        <end position="135"/>
    </location>
</feature>
<evidence type="ECO:0000313" key="2">
    <source>
        <dbReference type="EMBL" id="QPK83664.1"/>
    </source>
</evidence>
<dbReference type="AlphaFoldDB" id="A0A7T0KNR2"/>
<protein>
    <submittedName>
        <fullName evidence="2">Helix-turn-helix transcriptional regulator</fullName>
    </submittedName>
</protein>
<reference evidence="2 3" key="1">
    <citation type="submission" date="2020-11" db="EMBL/GenBank/DDBJ databases">
        <title>Corynebacterium sp. MC1420.</title>
        <authorList>
            <person name="Zhou J."/>
        </authorList>
    </citation>
    <scope>NUCLEOTIDE SEQUENCE [LARGE SCALE GENOMIC DNA]</scope>
    <source>
        <strain evidence="2 3">MC1420</strain>
    </source>
</reference>
<dbReference type="GO" id="GO:0043565">
    <property type="term" value="F:sequence-specific DNA binding"/>
    <property type="evidence" value="ECO:0007669"/>
    <property type="project" value="InterPro"/>
</dbReference>
<dbReference type="Gene3D" id="1.10.10.10">
    <property type="entry name" value="Winged helix-like DNA-binding domain superfamily/Winged helix DNA-binding domain"/>
    <property type="match status" value="1"/>
</dbReference>
<dbReference type="SUPFAM" id="SSF46785">
    <property type="entry name" value="Winged helix' DNA-binding domain"/>
    <property type="match status" value="1"/>
</dbReference>
<name>A0A7T0KNR2_9CORY</name>
<dbReference type="KEGG" id="cqn:G7Y29_02305"/>
<dbReference type="InterPro" id="IPR036390">
    <property type="entry name" value="WH_DNA-bd_sf"/>
</dbReference>
<organism evidence="2 3">
    <name type="scientific">Corynebacterium qintianiae</name>
    <dbReference type="NCBI Taxonomy" id="2709392"/>
    <lineage>
        <taxon>Bacteria</taxon>
        <taxon>Bacillati</taxon>
        <taxon>Actinomycetota</taxon>
        <taxon>Actinomycetes</taxon>
        <taxon>Mycobacteriales</taxon>
        <taxon>Corynebacteriaceae</taxon>
        <taxon>Corynebacterium</taxon>
    </lineage>
</organism>
<dbReference type="InterPro" id="IPR036388">
    <property type="entry name" value="WH-like_DNA-bd_sf"/>
</dbReference>
<keyword evidence="3" id="KW-1185">Reference proteome</keyword>
<sequence>MSLGLTAAADFHSSSSHAIREFEGQSRPGHYFESKAERLLDEDLPALSVRLPNASEGIAFVREFVGGRGVADAVAITGWHATTQNRVKLGLPPLLSETDCAIVAALSSNQTRTITTLARKTGISENQLVRRIRQLTTGGYVQVSGSGYRRVRGLEPIGRAYALEAKVSDWRQGVSQALRYSTWCDGAAVVLLKDPRNLDEVKNHCSALGLGLAANGRWIRRPRIGRPNPGLRLAMSEQFVRQVMDSESF</sequence>
<gene>
    <name evidence="2" type="ORF">G7Y29_02305</name>
</gene>
<evidence type="ECO:0000313" key="3">
    <source>
        <dbReference type="Proteomes" id="UP000594586"/>
    </source>
</evidence>
<dbReference type="Pfam" id="PF13404">
    <property type="entry name" value="HTH_AsnC-type"/>
    <property type="match status" value="1"/>
</dbReference>
<dbReference type="Proteomes" id="UP000594586">
    <property type="component" value="Chromosome"/>
</dbReference>
<dbReference type="InterPro" id="IPR000485">
    <property type="entry name" value="AsnC-type_HTH_dom"/>
</dbReference>
<evidence type="ECO:0000259" key="1">
    <source>
        <dbReference type="Pfam" id="PF13404"/>
    </source>
</evidence>
<dbReference type="RefSeq" id="WP_165005088.1">
    <property type="nucleotide sequence ID" value="NZ_CP064955.1"/>
</dbReference>
<proteinExistence type="predicted"/>